<feature type="signal peptide" evidence="4">
    <location>
        <begin position="1"/>
        <end position="24"/>
    </location>
</feature>
<evidence type="ECO:0000256" key="1">
    <source>
        <dbReference type="ARBA" id="ARBA00007401"/>
    </source>
</evidence>
<dbReference type="PROSITE" id="PS00608">
    <property type="entry name" value="GLYCOSYL_HYDROL_F2_2"/>
    <property type="match status" value="1"/>
</dbReference>
<dbReference type="InterPro" id="IPR006102">
    <property type="entry name" value="Ig-like_GH2"/>
</dbReference>
<dbReference type="PANTHER" id="PTHR42732">
    <property type="entry name" value="BETA-GALACTOSIDASE"/>
    <property type="match status" value="1"/>
</dbReference>
<dbReference type="PRINTS" id="PR00132">
    <property type="entry name" value="GLHYDRLASE2"/>
</dbReference>
<dbReference type="Pfam" id="PF02836">
    <property type="entry name" value="Glyco_hydro_2_C"/>
    <property type="match status" value="1"/>
</dbReference>
<name>A0ABW6AJP0_9BACT</name>
<evidence type="ECO:0000259" key="6">
    <source>
        <dbReference type="Pfam" id="PF02836"/>
    </source>
</evidence>
<dbReference type="InterPro" id="IPR008979">
    <property type="entry name" value="Galactose-bd-like_sf"/>
</dbReference>
<dbReference type="InterPro" id="IPR006104">
    <property type="entry name" value="Glyco_hydro_2_N"/>
</dbReference>
<feature type="domain" description="Glycoside hydrolase family 2 immunoglobulin-like beta-sandwich" evidence="5">
    <location>
        <begin position="192"/>
        <end position="294"/>
    </location>
</feature>
<dbReference type="Gene3D" id="3.20.20.80">
    <property type="entry name" value="Glycosidases"/>
    <property type="match status" value="1"/>
</dbReference>
<dbReference type="Pfam" id="PF02837">
    <property type="entry name" value="Glyco_hydro_2_N"/>
    <property type="match status" value="1"/>
</dbReference>
<sequence>MQKATYASILLILLALSTNSITFAQPVRQTNSFNDGWTFHKGDVPNGDKSTVNEADWKPVDLPHDWSIEGPFDKQWASATGYLPGGIGWYRKTFELPSSMRSKTIFLYFDGVYKNSEVWINGHYLGKRPNGFTPFQYEITPYLAKTGKNSLAVKVDHTQFADSRWYTGSGIYRNVYLVATDPVHIDLWGVRFVTPEVTPQRATATVTVSVDNQSVTPKPILVKAQLINSKGKPVANAQQPVSIPAGGKADATLSFTVTNPLLWSIEHPDLYKLMVTVNANGKPLDNQTETVGFRSFRFDKDKGFFLNGKNMKLKGVCIHDDAGALGVAVPEEVWVRRLKILKEVGCNSLRMSHNPHADYLYHLADKMGFLVMDEAFDEWEEGKNKWIKGWNVGKPGNDGSFSDFKEWANRDVADMVLRNRNRPSIIFWSIGNEIDYPNDPYTHEVLNTGRNPQIYGKGYTAGHPAASRLSELAKQLVAVVKQYDTTRPVTAALAGVVMSNEVGFPEALDVVGYNYQEYRYPEDHKKYPNRVMYGSENGMAYSAWAAVADNDYISGQYLWTGIDYLGEARSWPSKGNQAGLIDLAGFHKPEFYFRKSLWTDALMIYIGTAPIPTTSPSANQVNNRRNLAESWTYKVGDSIRVSCFTNCDEAELLLNGKSLGKKQLTDAPERIMTWTVVYQPGDLSVKGYKNGKESAQYTLKTAGEAYSIGAKADRISFDKTKKQLSHIEINVLDKNGVPVYTADSEISVKVEGPAKLIGLESGSTTSHEDYKADKRKVFKGRLLAYIQSQQKAGTITVTLTASGLQSKVIRFQ</sequence>
<evidence type="ECO:0000259" key="9">
    <source>
        <dbReference type="Pfam" id="PF18565"/>
    </source>
</evidence>
<dbReference type="EMBL" id="JBHUOM010000006">
    <property type="protein sequence ID" value="MFD2934722.1"/>
    <property type="molecule type" value="Genomic_DNA"/>
</dbReference>
<keyword evidence="11" id="KW-1185">Reference proteome</keyword>
<dbReference type="InterPro" id="IPR006101">
    <property type="entry name" value="Glyco_hydro_2"/>
</dbReference>
<dbReference type="Pfam" id="PF16355">
    <property type="entry name" value="DUF4982"/>
    <property type="match status" value="1"/>
</dbReference>
<dbReference type="InterPro" id="IPR040605">
    <property type="entry name" value="Glyco_hydro2_dom5"/>
</dbReference>
<evidence type="ECO:0000313" key="11">
    <source>
        <dbReference type="Proteomes" id="UP001597512"/>
    </source>
</evidence>
<feature type="domain" description="Glycoside hydrolase family 2" evidence="9">
    <location>
        <begin position="710"/>
        <end position="809"/>
    </location>
</feature>
<dbReference type="Gene3D" id="2.60.120.260">
    <property type="entry name" value="Galactose-binding domain-like"/>
    <property type="match status" value="1"/>
</dbReference>
<dbReference type="RefSeq" id="WP_381501259.1">
    <property type="nucleotide sequence ID" value="NZ_JBHUOM010000006.1"/>
</dbReference>
<organism evidence="10 11">
    <name type="scientific">Spirosoma flavum</name>
    <dbReference type="NCBI Taxonomy" id="2048557"/>
    <lineage>
        <taxon>Bacteria</taxon>
        <taxon>Pseudomonadati</taxon>
        <taxon>Bacteroidota</taxon>
        <taxon>Cytophagia</taxon>
        <taxon>Cytophagales</taxon>
        <taxon>Cytophagaceae</taxon>
        <taxon>Spirosoma</taxon>
    </lineage>
</organism>
<dbReference type="Proteomes" id="UP001597512">
    <property type="component" value="Unassembled WGS sequence"/>
</dbReference>
<evidence type="ECO:0000256" key="2">
    <source>
        <dbReference type="ARBA" id="ARBA00022801"/>
    </source>
</evidence>
<gene>
    <name evidence="10" type="ORF">ACFS25_13080</name>
</gene>
<evidence type="ECO:0000259" key="8">
    <source>
        <dbReference type="Pfam" id="PF16355"/>
    </source>
</evidence>
<dbReference type="Pfam" id="PF18565">
    <property type="entry name" value="Glyco_hydro2_C5"/>
    <property type="match status" value="1"/>
</dbReference>
<dbReference type="SUPFAM" id="SSF51445">
    <property type="entry name" value="(Trans)glycosidases"/>
    <property type="match status" value="1"/>
</dbReference>
<dbReference type="InterPro" id="IPR017853">
    <property type="entry name" value="GH"/>
</dbReference>
<evidence type="ECO:0000256" key="3">
    <source>
        <dbReference type="ARBA" id="ARBA00023295"/>
    </source>
</evidence>
<dbReference type="InterPro" id="IPR006103">
    <property type="entry name" value="Glyco_hydro_2_cat"/>
</dbReference>
<accession>A0ABW6AJP0</accession>
<feature type="domain" description="DUF4982" evidence="8">
    <location>
        <begin position="636"/>
        <end position="694"/>
    </location>
</feature>
<dbReference type="InterPro" id="IPR032311">
    <property type="entry name" value="DUF4982"/>
</dbReference>
<dbReference type="Pfam" id="PF00703">
    <property type="entry name" value="Glyco_hydro_2"/>
    <property type="match status" value="1"/>
</dbReference>
<evidence type="ECO:0000313" key="10">
    <source>
        <dbReference type="EMBL" id="MFD2934722.1"/>
    </source>
</evidence>
<feature type="domain" description="Glycosyl hydrolases family 2 sugar binding" evidence="7">
    <location>
        <begin position="86"/>
        <end position="179"/>
    </location>
</feature>
<keyword evidence="2" id="KW-0378">Hydrolase</keyword>
<evidence type="ECO:0000259" key="7">
    <source>
        <dbReference type="Pfam" id="PF02837"/>
    </source>
</evidence>
<proteinExistence type="inferred from homology"/>
<protein>
    <submittedName>
        <fullName evidence="10">Sugar-binding domain-containing protein</fullName>
    </submittedName>
</protein>
<reference evidence="11" key="1">
    <citation type="journal article" date="2019" name="Int. J. Syst. Evol. Microbiol.">
        <title>The Global Catalogue of Microorganisms (GCM) 10K type strain sequencing project: providing services to taxonomists for standard genome sequencing and annotation.</title>
        <authorList>
            <consortium name="The Broad Institute Genomics Platform"/>
            <consortium name="The Broad Institute Genome Sequencing Center for Infectious Disease"/>
            <person name="Wu L."/>
            <person name="Ma J."/>
        </authorList>
    </citation>
    <scope>NUCLEOTIDE SEQUENCE [LARGE SCALE GENOMIC DNA]</scope>
    <source>
        <strain evidence="11">KCTC 52490</strain>
    </source>
</reference>
<dbReference type="InterPro" id="IPR051913">
    <property type="entry name" value="GH2_Domain-Containing"/>
</dbReference>
<feature type="domain" description="Glycoside hydrolase family 2 catalytic" evidence="6">
    <location>
        <begin position="300"/>
        <end position="528"/>
    </location>
</feature>
<dbReference type="InterPro" id="IPR036156">
    <property type="entry name" value="Beta-gal/glucu_dom_sf"/>
</dbReference>
<dbReference type="PANTHER" id="PTHR42732:SF1">
    <property type="entry name" value="BETA-MANNOSIDASE"/>
    <property type="match status" value="1"/>
</dbReference>
<keyword evidence="3" id="KW-0326">Glycosidase</keyword>
<comment type="similarity">
    <text evidence="1">Belongs to the glycosyl hydrolase 2 family.</text>
</comment>
<evidence type="ECO:0000259" key="5">
    <source>
        <dbReference type="Pfam" id="PF00703"/>
    </source>
</evidence>
<comment type="caution">
    <text evidence="10">The sequence shown here is derived from an EMBL/GenBank/DDBJ whole genome shotgun (WGS) entry which is preliminary data.</text>
</comment>
<dbReference type="Gene3D" id="2.60.40.10">
    <property type="entry name" value="Immunoglobulins"/>
    <property type="match status" value="3"/>
</dbReference>
<dbReference type="SUPFAM" id="SSF49303">
    <property type="entry name" value="beta-Galactosidase/glucuronidase domain"/>
    <property type="match status" value="1"/>
</dbReference>
<dbReference type="InterPro" id="IPR013783">
    <property type="entry name" value="Ig-like_fold"/>
</dbReference>
<dbReference type="SUPFAM" id="SSF49785">
    <property type="entry name" value="Galactose-binding domain-like"/>
    <property type="match status" value="1"/>
</dbReference>
<evidence type="ECO:0000256" key="4">
    <source>
        <dbReference type="SAM" id="SignalP"/>
    </source>
</evidence>
<dbReference type="InterPro" id="IPR023232">
    <property type="entry name" value="Glyco_hydro_2_AS"/>
</dbReference>
<keyword evidence="4" id="KW-0732">Signal</keyword>
<feature type="chain" id="PRO_5046048099" evidence="4">
    <location>
        <begin position="25"/>
        <end position="812"/>
    </location>
</feature>